<feature type="region of interest" description="Disordered" evidence="1">
    <location>
        <begin position="81"/>
        <end position="102"/>
    </location>
</feature>
<geneLocation type="plasmid" evidence="2">
    <name>pJCM18565</name>
</geneLocation>
<protein>
    <submittedName>
        <fullName evidence="2">Uncharacterized protein</fullName>
    </submittedName>
</protein>
<proteinExistence type="predicted"/>
<evidence type="ECO:0000313" key="3">
    <source>
        <dbReference type="Proteomes" id="UP000465240"/>
    </source>
</evidence>
<feature type="compositionally biased region" description="Polar residues" evidence="1">
    <location>
        <begin position="13"/>
        <end position="33"/>
    </location>
</feature>
<dbReference type="EMBL" id="BLKX01000002">
    <property type="protein sequence ID" value="GFG82963.1"/>
    <property type="molecule type" value="Genomic_DNA"/>
</dbReference>
<dbReference type="RefSeq" id="WP_139809396.1">
    <property type="nucleotide sequence ID" value="NZ_BLKX01000002.1"/>
</dbReference>
<name>A0ABQ1CER5_9MYCO</name>
<sequence>MVQERIIVAGDISTTTRDLHTTTPAASGQQHPPTLTPLLALGRSCIVRRGEFVRRARFGGHLLGRAKRPWRINATLRATNSADATVQRNRDSRSQAEPLYRF</sequence>
<organism evidence="2 3">
    <name type="scientific">Mycobacterium paragordonae</name>
    <dbReference type="NCBI Taxonomy" id="1389713"/>
    <lineage>
        <taxon>Bacteria</taxon>
        <taxon>Bacillati</taxon>
        <taxon>Actinomycetota</taxon>
        <taxon>Actinomycetes</taxon>
        <taxon>Mycobacteriales</taxon>
        <taxon>Mycobacteriaceae</taxon>
        <taxon>Mycobacterium</taxon>
    </lineage>
</organism>
<comment type="caution">
    <text evidence="2">The sequence shown here is derived from an EMBL/GenBank/DDBJ whole genome shotgun (WGS) entry which is preliminary data.</text>
</comment>
<keyword evidence="2" id="KW-0614">Plasmid</keyword>
<keyword evidence="3" id="KW-1185">Reference proteome</keyword>
<reference evidence="2 3" key="1">
    <citation type="journal article" date="2019" name="Emerg. Microbes Infect.">
        <title>Comprehensive subspecies identification of 175 nontuberculous mycobacteria species based on 7547 genomic profiles.</title>
        <authorList>
            <person name="Matsumoto Y."/>
            <person name="Kinjo T."/>
            <person name="Motooka D."/>
            <person name="Nabeya D."/>
            <person name="Jung N."/>
            <person name="Uechi K."/>
            <person name="Horii T."/>
            <person name="Iida T."/>
            <person name="Fujita J."/>
            <person name="Nakamura S."/>
        </authorList>
    </citation>
    <scope>NUCLEOTIDE SEQUENCE [LARGE SCALE GENOMIC DNA]</scope>
    <source>
        <strain evidence="2 3">JCM 18565</strain>
    </source>
</reference>
<evidence type="ECO:0000313" key="2">
    <source>
        <dbReference type="EMBL" id="GFG82963.1"/>
    </source>
</evidence>
<accession>A0ABQ1CER5</accession>
<feature type="region of interest" description="Disordered" evidence="1">
    <location>
        <begin position="13"/>
        <end position="34"/>
    </location>
</feature>
<evidence type="ECO:0000256" key="1">
    <source>
        <dbReference type="SAM" id="MobiDB-lite"/>
    </source>
</evidence>
<gene>
    <name evidence="2" type="ORF">MPRG_62390</name>
</gene>
<dbReference type="Proteomes" id="UP000465240">
    <property type="component" value="Unassembled WGS sequence"/>
</dbReference>